<organism evidence="1 2">
    <name type="scientific">Alteromonas oceani</name>
    <dbReference type="NCBI Taxonomy" id="2071609"/>
    <lineage>
        <taxon>Bacteria</taxon>
        <taxon>Pseudomonadati</taxon>
        <taxon>Pseudomonadota</taxon>
        <taxon>Gammaproteobacteria</taxon>
        <taxon>Alteromonadales</taxon>
        <taxon>Alteromonadaceae</taxon>
        <taxon>Alteromonas/Salinimonas group</taxon>
        <taxon>Alteromonas</taxon>
    </lineage>
</organism>
<reference evidence="2" key="1">
    <citation type="journal article" date="2019" name="Int. J. Syst. Evol. Microbiol.">
        <title>The Global Catalogue of Microorganisms (GCM) 10K type strain sequencing project: providing services to taxonomists for standard genome sequencing and annotation.</title>
        <authorList>
            <consortium name="The Broad Institute Genomics Platform"/>
            <consortium name="The Broad Institute Genome Sequencing Center for Infectious Disease"/>
            <person name="Wu L."/>
            <person name="Ma J."/>
        </authorList>
    </citation>
    <scope>NUCLEOTIDE SEQUENCE [LARGE SCALE GENOMIC DNA]</scope>
    <source>
        <strain evidence="2">KCTC 52449</strain>
    </source>
</reference>
<dbReference type="Proteomes" id="UP001595477">
    <property type="component" value="Unassembled WGS sequence"/>
</dbReference>
<dbReference type="RefSeq" id="WP_164464742.1">
    <property type="nucleotide sequence ID" value="NZ_JBHRSX010000099.1"/>
</dbReference>
<proteinExistence type="predicted"/>
<protein>
    <submittedName>
        <fullName evidence="1">Uncharacterized protein</fullName>
    </submittedName>
</protein>
<evidence type="ECO:0000313" key="1">
    <source>
        <dbReference type="EMBL" id="MFC3203997.1"/>
    </source>
</evidence>
<gene>
    <name evidence="1" type="ORF">ACFOEW_19500</name>
</gene>
<accession>A0ABV7K8S9</accession>
<keyword evidence="2" id="KW-1185">Reference proteome</keyword>
<evidence type="ECO:0000313" key="2">
    <source>
        <dbReference type="Proteomes" id="UP001595477"/>
    </source>
</evidence>
<comment type="caution">
    <text evidence="1">The sequence shown here is derived from an EMBL/GenBank/DDBJ whole genome shotgun (WGS) entry which is preliminary data.</text>
</comment>
<sequence length="56" mass="6348">MKSFQPQPEFVNVQLRVSVLKQLLQGQKIHLSDIHSTSLEHKHCLQQLVLQAASEG</sequence>
<dbReference type="EMBL" id="JBHRSX010000099">
    <property type="protein sequence ID" value="MFC3203997.1"/>
    <property type="molecule type" value="Genomic_DNA"/>
</dbReference>
<name>A0ABV7K8S9_9ALTE</name>